<evidence type="ECO:0000256" key="2">
    <source>
        <dbReference type="ARBA" id="ARBA00023125"/>
    </source>
</evidence>
<dbReference type="GO" id="GO:0043565">
    <property type="term" value="F:sequence-specific DNA binding"/>
    <property type="evidence" value="ECO:0007669"/>
    <property type="project" value="InterPro"/>
</dbReference>
<dbReference type="SUPFAM" id="SSF46689">
    <property type="entry name" value="Homeodomain-like"/>
    <property type="match status" value="1"/>
</dbReference>
<dbReference type="PRINTS" id="PR00032">
    <property type="entry name" value="HTHARAC"/>
</dbReference>
<dbReference type="InterPro" id="IPR009057">
    <property type="entry name" value="Homeodomain-like_sf"/>
</dbReference>
<dbReference type="PROSITE" id="PS01124">
    <property type="entry name" value="HTH_ARAC_FAMILY_2"/>
    <property type="match status" value="1"/>
</dbReference>
<dbReference type="OrthoDB" id="2600165at2"/>
<keyword evidence="2" id="KW-0238">DNA-binding</keyword>
<dbReference type="Gene3D" id="1.10.10.60">
    <property type="entry name" value="Homeodomain-like"/>
    <property type="match status" value="2"/>
</dbReference>
<organism evidence="5 6">
    <name type="scientific">Chryseobacterium arachidis</name>
    <dbReference type="NCBI Taxonomy" id="1416778"/>
    <lineage>
        <taxon>Bacteria</taxon>
        <taxon>Pseudomonadati</taxon>
        <taxon>Bacteroidota</taxon>
        <taxon>Flavobacteriia</taxon>
        <taxon>Flavobacteriales</taxon>
        <taxon>Weeksellaceae</taxon>
        <taxon>Chryseobacterium group</taxon>
        <taxon>Chryseobacterium</taxon>
    </lineage>
</organism>
<sequence length="305" mass="35599">MSEAFISIKSVADLHRFYNYESPKHPLITVIDLKNVSRSDENFADYLYSLDLYTIVYKKFKGSLKYGRSNYDFQDGTLMFTAPNQVMSPSADTEIEEGWFLAFHPDFIYGSDLGRKIQKYSFFQYESNEALHISEDEKVLLDEVTARIKKEYSQNIDRHTQGLILNQIEMLLNYSDRFYDRQFFTRNKTGNDVTQRFESLLNNFFTDDHLIEKGIPEVKYFAEKLNLSSNYLSDLLSKFTGKTTIEHIHLKLVDKAKNILLGTTKSVSEIAYELGFEHPSHFTKIFKTKAGVSPLHFRKQFPEQN</sequence>
<reference evidence="6" key="1">
    <citation type="submission" date="2016-11" db="EMBL/GenBank/DDBJ databases">
        <authorList>
            <person name="Varghese N."/>
            <person name="Submissions S."/>
        </authorList>
    </citation>
    <scope>NUCLEOTIDE SEQUENCE [LARGE SCALE GENOMIC DNA]</scope>
    <source>
        <strain evidence="6">DSM 27619</strain>
    </source>
</reference>
<evidence type="ECO:0000256" key="1">
    <source>
        <dbReference type="ARBA" id="ARBA00023015"/>
    </source>
</evidence>
<name>A0A1M4VCK5_9FLAO</name>
<feature type="domain" description="HTH araC/xylS-type" evidence="4">
    <location>
        <begin position="195"/>
        <end position="300"/>
    </location>
</feature>
<dbReference type="PANTHER" id="PTHR43280:SF32">
    <property type="entry name" value="TRANSCRIPTIONAL REGULATORY PROTEIN"/>
    <property type="match status" value="1"/>
</dbReference>
<dbReference type="EMBL" id="FQUT01000001">
    <property type="protein sequence ID" value="SHE66598.1"/>
    <property type="molecule type" value="Genomic_DNA"/>
</dbReference>
<keyword evidence="3" id="KW-0804">Transcription</keyword>
<dbReference type="STRING" id="1416778.SAMN05443633_101734"/>
<dbReference type="RefSeq" id="WP_072953238.1">
    <property type="nucleotide sequence ID" value="NZ_FQUT01000001.1"/>
</dbReference>
<keyword evidence="1" id="KW-0805">Transcription regulation</keyword>
<protein>
    <submittedName>
        <fullName evidence="5">Helix-turn-helix domain-containing protein</fullName>
    </submittedName>
</protein>
<evidence type="ECO:0000259" key="4">
    <source>
        <dbReference type="PROSITE" id="PS01124"/>
    </source>
</evidence>
<evidence type="ECO:0000256" key="3">
    <source>
        <dbReference type="ARBA" id="ARBA00023163"/>
    </source>
</evidence>
<evidence type="ECO:0000313" key="6">
    <source>
        <dbReference type="Proteomes" id="UP000184518"/>
    </source>
</evidence>
<dbReference type="InterPro" id="IPR018060">
    <property type="entry name" value="HTH_AraC"/>
</dbReference>
<accession>A0A1M4VCK5</accession>
<proteinExistence type="predicted"/>
<dbReference type="GO" id="GO:0003700">
    <property type="term" value="F:DNA-binding transcription factor activity"/>
    <property type="evidence" value="ECO:0007669"/>
    <property type="project" value="InterPro"/>
</dbReference>
<dbReference type="Pfam" id="PF12833">
    <property type="entry name" value="HTH_18"/>
    <property type="match status" value="1"/>
</dbReference>
<dbReference type="Proteomes" id="UP000184518">
    <property type="component" value="Unassembled WGS sequence"/>
</dbReference>
<dbReference type="AlphaFoldDB" id="A0A1M4VCK5"/>
<keyword evidence="6" id="KW-1185">Reference proteome</keyword>
<gene>
    <name evidence="5" type="ORF">SAMN05443633_101734</name>
</gene>
<dbReference type="PANTHER" id="PTHR43280">
    <property type="entry name" value="ARAC-FAMILY TRANSCRIPTIONAL REGULATOR"/>
    <property type="match status" value="1"/>
</dbReference>
<evidence type="ECO:0000313" key="5">
    <source>
        <dbReference type="EMBL" id="SHE66598.1"/>
    </source>
</evidence>
<dbReference type="SMART" id="SM00342">
    <property type="entry name" value="HTH_ARAC"/>
    <property type="match status" value="1"/>
</dbReference>
<dbReference type="InterPro" id="IPR020449">
    <property type="entry name" value="Tscrpt_reg_AraC-type_HTH"/>
</dbReference>